<accession>A0A8H7K868</accession>
<gene>
    <name evidence="3" type="ORF">IM811_009556</name>
</gene>
<dbReference type="InterPro" id="IPR013094">
    <property type="entry name" value="AB_hydrolase_3"/>
</dbReference>
<dbReference type="AlphaFoldDB" id="A0A8H7K868"/>
<dbReference type="PANTHER" id="PTHR48081">
    <property type="entry name" value="AB HYDROLASE SUPERFAMILY PROTEIN C4A8.06C"/>
    <property type="match status" value="1"/>
</dbReference>
<keyword evidence="1" id="KW-0378">Hydrolase</keyword>
<reference evidence="3" key="1">
    <citation type="submission" date="2020-10" db="EMBL/GenBank/DDBJ databases">
        <title>High-Quality Genome Resource of Clonostachys rosea strain S41 by Oxford Nanopore Long-Read Sequencing.</title>
        <authorList>
            <person name="Wang H."/>
        </authorList>
    </citation>
    <scope>NUCLEOTIDE SEQUENCE</scope>
    <source>
        <strain evidence="3">S41</strain>
    </source>
</reference>
<evidence type="ECO:0000313" key="4">
    <source>
        <dbReference type="Proteomes" id="UP000616885"/>
    </source>
</evidence>
<dbReference type="PANTHER" id="PTHR48081:SF8">
    <property type="entry name" value="ALPHA_BETA HYDROLASE FOLD-3 DOMAIN-CONTAINING PROTEIN-RELATED"/>
    <property type="match status" value="1"/>
</dbReference>
<dbReference type="SUPFAM" id="SSF53474">
    <property type="entry name" value="alpha/beta-Hydrolases"/>
    <property type="match status" value="1"/>
</dbReference>
<dbReference type="InterPro" id="IPR029058">
    <property type="entry name" value="AB_hydrolase_fold"/>
</dbReference>
<dbReference type="InterPro" id="IPR050300">
    <property type="entry name" value="GDXG_lipolytic_enzyme"/>
</dbReference>
<evidence type="ECO:0000313" key="3">
    <source>
        <dbReference type="EMBL" id="KAF9742256.1"/>
    </source>
</evidence>
<name>A0A8H7K868_BIOOC</name>
<organism evidence="3 4">
    <name type="scientific">Bionectria ochroleuca</name>
    <name type="common">Gliocladium roseum</name>
    <dbReference type="NCBI Taxonomy" id="29856"/>
    <lineage>
        <taxon>Eukaryota</taxon>
        <taxon>Fungi</taxon>
        <taxon>Dikarya</taxon>
        <taxon>Ascomycota</taxon>
        <taxon>Pezizomycotina</taxon>
        <taxon>Sordariomycetes</taxon>
        <taxon>Hypocreomycetidae</taxon>
        <taxon>Hypocreales</taxon>
        <taxon>Bionectriaceae</taxon>
        <taxon>Clonostachys</taxon>
    </lineage>
</organism>
<evidence type="ECO:0000256" key="1">
    <source>
        <dbReference type="ARBA" id="ARBA00022801"/>
    </source>
</evidence>
<protein>
    <recommendedName>
        <fullName evidence="2">Alpha/beta hydrolase fold-3 domain-containing protein</fullName>
    </recommendedName>
</protein>
<dbReference type="GO" id="GO:0016787">
    <property type="term" value="F:hydrolase activity"/>
    <property type="evidence" value="ECO:0007669"/>
    <property type="project" value="UniProtKB-KW"/>
</dbReference>
<dbReference type="EMBL" id="JADCTT010000022">
    <property type="protein sequence ID" value="KAF9742256.1"/>
    <property type="molecule type" value="Genomic_DNA"/>
</dbReference>
<comment type="caution">
    <text evidence="3">The sequence shown here is derived from an EMBL/GenBank/DDBJ whole genome shotgun (WGS) entry which is preliminary data.</text>
</comment>
<sequence>MTQGDHHTTAAMTKTITVTRRVDKTLKMRLLQLLIKPFRPRLATARKKSYPDSPQLTAPRAVQKRCNITERRVNDIWIYDLTPRSAKSDDGSPSHSKRRIYYFSGGGWQQSPSGGHWKVLAEVTNRLSDTTISIVSYPLAPTCPASVTMPLLRTLYDSLMKESEGQGEHVVFMGDSSGGNIILCLVAWALQSPEARAPSALMCICPTTDLRHLDERIVDVVKKDPIFTAQSIEGTANAWAGDDKDEKEWGLSDARVSPALANFEPLKRRDVKIHGVIGTWDVLSVEAIAFRDRCSEQGIEGEWLEWEGQMHCFPLVFPYGFKESTESVDWIVRTLSQ</sequence>
<proteinExistence type="predicted"/>
<feature type="domain" description="Alpha/beta hydrolase fold-3" evidence="2">
    <location>
        <begin position="101"/>
        <end position="314"/>
    </location>
</feature>
<dbReference type="Pfam" id="PF07859">
    <property type="entry name" value="Abhydrolase_3"/>
    <property type="match status" value="1"/>
</dbReference>
<dbReference type="Gene3D" id="3.40.50.1820">
    <property type="entry name" value="alpha/beta hydrolase"/>
    <property type="match status" value="1"/>
</dbReference>
<dbReference type="Proteomes" id="UP000616885">
    <property type="component" value="Unassembled WGS sequence"/>
</dbReference>
<evidence type="ECO:0000259" key="2">
    <source>
        <dbReference type="Pfam" id="PF07859"/>
    </source>
</evidence>